<gene>
    <name evidence="11" type="ORF">TanjilG_30617</name>
</gene>
<protein>
    <recommendedName>
        <fullName evidence="6">B-like cyclin</fullName>
    </recommendedName>
</protein>
<dbReference type="InterPro" id="IPR013763">
    <property type="entry name" value="Cyclin-like_dom"/>
</dbReference>
<evidence type="ECO:0000256" key="2">
    <source>
        <dbReference type="ARBA" id="ARBA00011177"/>
    </source>
</evidence>
<evidence type="ECO:0000259" key="9">
    <source>
        <dbReference type="SMART" id="SM00385"/>
    </source>
</evidence>
<comment type="subunit">
    <text evidence="2">Interacts with the CDC2 protein kinase to form a serine/threonine kinase holoenzyme complex also known as maturation promoting factor (MPF). The cyclin subunit imparts substrate specificity to the complex.</text>
</comment>
<dbReference type="Pfam" id="PF02984">
    <property type="entry name" value="Cyclin_C"/>
    <property type="match status" value="1"/>
</dbReference>
<feature type="domain" description="Cyclin-like" evidence="9">
    <location>
        <begin position="243"/>
        <end position="331"/>
    </location>
</feature>
<keyword evidence="4 7" id="KW-0195">Cyclin</keyword>
<dbReference type="GO" id="GO:0051301">
    <property type="term" value="P:cell division"/>
    <property type="evidence" value="ECO:0007669"/>
    <property type="project" value="UniProtKB-KW"/>
</dbReference>
<dbReference type="AlphaFoldDB" id="A0A4P1RNU9"/>
<dbReference type="CDD" id="cd20506">
    <property type="entry name" value="CYCLIN_AtCycA-like_rpt2"/>
    <property type="match status" value="1"/>
</dbReference>
<keyword evidence="12" id="KW-1185">Reference proteome</keyword>
<dbReference type="Pfam" id="PF00134">
    <property type="entry name" value="Cyclin_N"/>
    <property type="match status" value="1"/>
</dbReference>
<dbReference type="Proteomes" id="UP000188354">
    <property type="component" value="Chromosome LG03"/>
</dbReference>
<evidence type="ECO:0000256" key="7">
    <source>
        <dbReference type="RuleBase" id="RU000383"/>
    </source>
</evidence>
<name>A0A4P1RNU9_LUPAN</name>
<dbReference type="KEGG" id="lang:109343873"/>
<evidence type="ECO:0000256" key="8">
    <source>
        <dbReference type="SAM" id="MobiDB-lite"/>
    </source>
</evidence>
<dbReference type="PROSITE" id="PS00292">
    <property type="entry name" value="CYCLINS"/>
    <property type="match status" value="1"/>
</dbReference>
<dbReference type="InterPro" id="IPR036915">
    <property type="entry name" value="Cyclin-like_sf"/>
</dbReference>
<feature type="compositionally biased region" description="Polar residues" evidence="8">
    <location>
        <begin position="11"/>
        <end position="24"/>
    </location>
</feature>
<evidence type="ECO:0000313" key="11">
    <source>
        <dbReference type="EMBL" id="OIW14898.1"/>
    </source>
</evidence>
<evidence type="ECO:0000256" key="5">
    <source>
        <dbReference type="ARBA" id="ARBA00023306"/>
    </source>
</evidence>
<dbReference type="InterPro" id="IPR046965">
    <property type="entry name" value="Cyclin_A/B-like"/>
</dbReference>
<evidence type="ECO:0000256" key="6">
    <source>
        <dbReference type="ARBA" id="ARBA00032263"/>
    </source>
</evidence>
<dbReference type="InterPro" id="IPR006671">
    <property type="entry name" value="Cyclin_N"/>
</dbReference>
<proteinExistence type="inferred from homology"/>
<feature type="region of interest" description="Disordered" evidence="8">
    <location>
        <begin position="1"/>
        <end position="28"/>
    </location>
</feature>
<dbReference type="GO" id="GO:0016538">
    <property type="term" value="F:cyclin-dependent protein serine/threonine kinase regulator activity"/>
    <property type="evidence" value="ECO:0007669"/>
    <property type="project" value="InterPro"/>
</dbReference>
<evidence type="ECO:0000256" key="1">
    <source>
        <dbReference type="ARBA" id="ARBA00006955"/>
    </source>
</evidence>
<dbReference type="STRING" id="3871.A0A4P1RNU9"/>
<dbReference type="InterPro" id="IPR039361">
    <property type="entry name" value="Cyclin"/>
</dbReference>
<evidence type="ECO:0000256" key="3">
    <source>
        <dbReference type="ARBA" id="ARBA00022618"/>
    </source>
</evidence>
<evidence type="ECO:0000313" key="12">
    <source>
        <dbReference type="Proteomes" id="UP000188354"/>
    </source>
</evidence>
<dbReference type="EMBL" id="CM007363">
    <property type="protein sequence ID" value="OIW14898.1"/>
    <property type="molecule type" value="Genomic_DNA"/>
</dbReference>
<dbReference type="SMART" id="SM00385">
    <property type="entry name" value="CYCLIN"/>
    <property type="match status" value="2"/>
</dbReference>
<keyword evidence="3" id="KW-0132">Cell division</keyword>
<dbReference type="InterPro" id="IPR004367">
    <property type="entry name" value="Cyclin_C-dom"/>
</dbReference>
<dbReference type="GO" id="GO:0044772">
    <property type="term" value="P:mitotic cell cycle phase transition"/>
    <property type="evidence" value="ECO:0007669"/>
    <property type="project" value="InterPro"/>
</dbReference>
<keyword evidence="5" id="KW-0131">Cell cycle</keyword>
<dbReference type="InterPro" id="IPR048258">
    <property type="entry name" value="Cyclins_cyclin-box"/>
</dbReference>
<comment type="similarity">
    <text evidence="1">Belongs to the cyclin family. Cyclin AB subfamily.</text>
</comment>
<dbReference type="FunFam" id="1.10.472.10:FF:000013">
    <property type="entry name" value="Cyclin A1"/>
    <property type="match status" value="1"/>
</dbReference>
<sequence>METRGSKRKSSATNDSDIQDQNSMKKQRVVLGEISNSNNVSVSPISNPEVSGRVRNSRIKRVAATRKGLSSVDSDFDTENTPPESFTAKSITEVKFSDPQNCEAFVDEIDSYLYSMEREIKRRPKFNYIERVQHAVTTNMRGILVDWMVEVAEEYKLLPDTLFLSVSYVDRFLSLNRVSKSKLQLLGVSSMLIAAKYEEMTPPRVEDFVLITDNTYEKSEVVKMEADILKSLRFEMGNPTAKTFVRRFAGIGCENNKAKKLRFECLCNYLVELSLLEYCCLKFLPSLVAASATFLARYITWPKLHPWTETLCKFTGYNVAELKECVIVLHDLFLARRGGSYPAIREKYKQHKFKNVAHLPSPPQLPSSLFEEE</sequence>
<feature type="compositionally biased region" description="Basic residues" evidence="8">
    <location>
        <begin position="1"/>
        <end position="10"/>
    </location>
</feature>
<dbReference type="SMART" id="SM01332">
    <property type="entry name" value="Cyclin_C"/>
    <property type="match status" value="1"/>
</dbReference>
<feature type="domain" description="Cyclin C-terminal" evidence="10">
    <location>
        <begin position="239"/>
        <end position="362"/>
    </location>
</feature>
<evidence type="ECO:0000259" key="10">
    <source>
        <dbReference type="SMART" id="SM01332"/>
    </source>
</evidence>
<dbReference type="Gene3D" id="1.10.472.10">
    <property type="entry name" value="Cyclin-like"/>
    <property type="match status" value="2"/>
</dbReference>
<organism evidence="11 12">
    <name type="scientific">Lupinus angustifolius</name>
    <name type="common">Narrow-leaved blue lupine</name>
    <dbReference type="NCBI Taxonomy" id="3871"/>
    <lineage>
        <taxon>Eukaryota</taxon>
        <taxon>Viridiplantae</taxon>
        <taxon>Streptophyta</taxon>
        <taxon>Embryophyta</taxon>
        <taxon>Tracheophyta</taxon>
        <taxon>Spermatophyta</taxon>
        <taxon>Magnoliopsida</taxon>
        <taxon>eudicotyledons</taxon>
        <taxon>Gunneridae</taxon>
        <taxon>Pentapetalae</taxon>
        <taxon>rosids</taxon>
        <taxon>fabids</taxon>
        <taxon>Fabales</taxon>
        <taxon>Fabaceae</taxon>
        <taxon>Papilionoideae</taxon>
        <taxon>50 kb inversion clade</taxon>
        <taxon>genistoids sensu lato</taxon>
        <taxon>core genistoids</taxon>
        <taxon>Genisteae</taxon>
        <taxon>Lupinus</taxon>
    </lineage>
</organism>
<accession>A0A4P1RNU9</accession>
<feature type="domain" description="Cyclin-like" evidence="9">
    <location>
        <begin position="146"/>
        <end position="230"/>
    </location>
</feature>
<evidence type="ECO:0000256" key="4">
    <source>
        <dbReference type="ARBA" id="ARBA00023127"/>
    </source>
</evidence>
<dbReference type="OrthoDB" id="5590282at2759"/>
<dbReference type="PIRSF" id="PIRSF001771">
    <property type="entry name" value="Cyclin_A_B_D_E"/>
    <property type="match status" value="1"/>
</dbReference>
<reference evidence="11 12" key="1">
    <citation type="journal article" date="2017" name="Plant Biotechnol. J.">
        <title>A comprehensive draft genome sequence for lupin (Lupinus angustifolius), an emerging health food: insights into plant-microbe interactions and legume evolution.</title>
        <authorList>
            <person name="Hane J.K."/>
            <person name="Ming Y."/>
            <person name="Kamphuis L.G."/>
            <person name="Nelson M.N."/>
            <person name="Garg G."/>
            <person name="Atkins C.A."/>
            <person name="Bayer P.E."/>
            <person name="Bravo A."/>
            <person name="Bringans S."/>
            <person name="Cannon S."/>
            <person name="Edwards D."/>
            <person name="Foley R."/>
            <person name="Gao L.L."/>
            <person name="Harrison M.J."/>
            <person name="Huang W."/>
            <person name="Hurgobin B."/>
            <person name="Li S."/>
            <person name="Liu C.W."/>
            <person name="McGrath A."/>
            <person name="Morahan G."/>
            <person name="Murray J."/>
            <person name="Weller J."/>
            <person name="Jian J."/>
            <person name="Singh K.B."/>
        </authorList>
    </citation>
    <scope>NUCLEOTIDE SEQUENCE [LARGE SCALE GENOMIC DNA]</scope>
    <source>
        <strain evidence="12">cv. Tanjil</strain>
        <tissue evidence="11">Whole plant</tissue>
    </source>
</reference>
<dbReference type="PANTHER" id="PTHR10177">
    <property type="entry name" value="CYCLINS"/>
    <property type="match status" value="1"/>
</dbReference>
<dbReference type="Gramene" id="OIW14898">
    <property type="protein sequence ID" value="OIW14898"/>
    <property type="gene ID" value="TanjilG_30617"/>
</dbReference>
<dbReference type="SUPFAM" id="SSF47954">
    <property type="entry name" value="Cyclin-like"/>
    <property type="match status" value="2"/>
</dbReference>